<gene>
    <name evidence="8" type="primary">Ngef</name>
    <name evidence="8" type="ORF">GTO96_0001017</name>
</gene>
<dbReference type="EMBL" id="JAATIS010004040">
    <property type="protein sequence ID" value="KAG2463418.1"/>
    <property type="molecule type" value="Genomic_DNA"/>
</dbReference>
<feature type="non-terminal residue" evidence="8">
    <location>
        <position position="847"/>
    </location>
</feature>
<keyword evidence="1 3" id="KW-0728">SH3 domain</keyword>
<evidence type="ECO:0000256" key="2">
    <source>
        <dbReference type="ARBA" id="ARBA00022658"/>
    </source>
</evidence>
<sequence>MRLNLGEEVPVVIHGDTIVSDYNQIIDYLEKNFVGENIPQLIPDLGTPLHARVQQYRELLDSLPMDAYTHGCILHPELTTDSMIPKYATAEIRRHLANAASELMKLDHEEPQLTEPYLSKQKKLMAKILDHDNVSYLKKILSELGMVLDQVEAELEKRKLEYEGAECKDDNHVAPSNAKSLKSPIWRHPLVTSPLPSSDLPQISLGFKARPQLRENRSSLHCTVTECLPSQSKDMKLFLEENRLSHSQVGCSKSKLSVPSFTTRNVQQSPSNLPEEITRPAEDISDIDNISLSLLDATTLTKRENEEQPTEGPAIRSPPEAWRTLIEQIGLLYQEYRDKSKLQEIELRRQFDVTNSPTSGEYMVHEVAAKTLSASKTQTIIPTMNGSLWQNQVSVRTSGALSMLSPEEIKLQEAMFELLTSEASYYKSVELLVTHFMENKDLKKCLSQSDMHFMFSNILDVMKVSERFLLDLEQRFEENFIISDVCDIVYHHAFTYFHEFVNYVSNQTYQDRAYRRICEENTTFKDVIAQLERDSKCKGLPFTSFLILPFQRIIKLKLLVQNILKNVEEGSEREANAVKALAELEKIVKNCNEGVRKMNRTEELIAIEKTLEFKFKSVPIISHSRWLVKRGELLQMMGPKSNRTLHSKKLFQPLYFFLFNNLLLVTKRSSSGDKYQVVDTASKAMLRTEDMETEGITLKNIFCLRLLENQEEREVTYMLKASCQSRKIRWMSALSPNPRTKFISSSSLTNSPQVQCVHPYVAQEEDELSLELADVLCLLEETEDGWMFAERFHDRERGWFPGKVVEVIQNQQLRAQNLRECQRLHPPNPGKVKVLTSRGRFTKTAPH</sequence>
<evidence type="ECO:0000313" key="9">
    <source>
        <dbReference type="Proteomes" id="UP000886611"/>
    </source>
</evidence>
<protein>
    <submittedName>
        <fullName evidence="8">NGEF protein</fullName>
    </submittedName>
</protein>
<dbReference type="InterPro" id="IPR011993">
    <property type="entry name" value="PH-like_dom_sf"/>
</dbReference>
<evidence type="ECO:0000256" key="1">
    <source>
        <dbReference type="ARBA" id="ARBA00022443"/>
    </source>
</evidence>
<dbReference type="FunFam" id="1.20.900.10:FF:000007">
    <property type="entry name" value="rho guanine nucleotide exchange factor 19"/>
    <property type="match status" value="1"/>
</dbReference>
<keyword evidence="9" id="KW-1185">Reference proteome</keyword>
<dbReference type="InterPro" id="IPR036028">
    <property type="entry name" value="SH3-like_dom_sf"/>
</dbReference>
<dbReference type="SUPFAM" id="SSF48065">
    <property type="entry name" value="DBL homology domain (DH-domain)"/>
    <property type="match status" value="1"/>
</dbReference>
<organism evidence="8 9">
    <name type="scientific">Polypterus senegalus</name>
    <name type="common">Senegal bichir</name>
    <dbReference type="NCBI Taxonomy" id="55291"/>
    <lineage>
        <taxon>Eukaryota</taxon>
        <taxon>Metazoa</taxon>
        <taxon>Chordata</taxon>
        <taxon>Craniata</taxon>
        <taxon>Vertebrata</taxon>
        <taxon>Euteleostomi</taxon>
        <taxon>Actinopterygii</taxon>
        <taxon>Polypteriformes</taxon>
        <taxon>Polypteridae</taxon>
        <taxon>Polypterus</taxon>
    </lineage>
</organism>
<accession>A0A8X7X8Z2</accession>
<evidence type="ECO:0000259" key="5">
    <source>
        <dbReference type="PROSITE" id="PS50003"/>
    </source>
</evidence>
<dbReference type="Proteomes" id="UP000886611">
    <property type="component" value="Unassembled WGS sequence"/>
</dbReference>
<evidence type="ECO:0000259" key="7">
    <source>
        <dbReference type="PROSITE" id="PS50404"/>
    </source>
</evidence>
<dbReference type="Pfam" id="PF00169">
    <property type="entry name" value="PH"/>
    <property type="match status" value="1"/>
</dbReference>
<name>A0A8X7X8Z2_POLSE</name>
<dbReference type="PROSITE" id="PS50003">
    <property type="entry name" value="PH_DOMAIN"/>
    <property type="match status" value="1"/>
</dbReference>
<dbReference type="SMART" id="SM00325">
    <property type="entry name" value="RhoGEF"/>
    <property type="match status" value="1"/>
</dbReference>
<evidence type="ECO:0000259" key="4">
    <source>
        <dbReference type="PROSITE" id="PS50002"/>
    </source>
</evidence>
<reference evidence="8 9" key="1">
    <citation type="journal article" date="2021" name="Cell">
        <title>Tracing the genetic footprints of vertebrate landing in non-teleost ray-finned fishes.</title>
        <authorList>
            <person name="Bi X."/>
            <person name="Wang K."/>
            <person name="Yang L."/>
            <person name="Pan H."/>
            <person name="Jiang H."/>
            <person name="Wei Q."/>
            <person name="Fang M."/>
            <person name="Yu H."/>
            <person name="Zhu C."/>
            <person name="Cai Y."/>
            <person name="He Y."/>
            <person name="Gan X."/>
            <person name="Zeng H."/>
            <person name="Yu D."/>
            <person name="Zhu Y."/>
            <person name="Jiang H."/>
            <person name="Qiu Q."/>
            <person name="Yang H."/>
            <person name="Zhang Y.E."/>
            <person name="Wang W."/>
            <person name="Zhu M."/>
            <person name="He S."/>
            <person name="Zhang G."/>
        </authorList>
    </citation>
    <scope>NUCLEOTIDE SEQUENCE [LARGE SCALE GENOMIC DNA]</scope>
    <source>
        <strain evidence="8">Bchr_013</strain>
    </source>
</reference>
<dbReference type="SMART" id="SM00233">
    <property type="entry name" value="PH"/>
    <property type="match status" value="1"/>
</dbReference>
<dbReference type="Gene3D" id="2.30.29.30">
    <property type="entry name" value="Pleckstrin-homology domain (PH domain)/Phosphotyrosine-binding domain (PTB)"/>
    <property type="match status" value="1"/>
</dbReference>
<dbReference type="InterPro" id="IPR001849">
    <property type="entry name" value="PH_domain"/>
</dbReference>
<feature type="domain" description="PH" evidence="5">
    <location>
        <begin position="626"/>
        <end position="739"/>
    </location>
</feature>
<dbReference type="PANTHER" id="PTHR12845">
    <property type="entry name" value="GUANINE NUCLEOTIDE EXCHANGE FACTOR"/>
    <property type="match status" value="1"/>
</dbReference>
<dbReference type="CDD" id="cd00160">
    <property type="entry name" value="RhoGEF"/>
    <property type="match status" value="1"/>
</dbReference>
<feature type="non-terminal residue" evidence="8">
    <location>
        <position position="1"/>
    </location>
</feature>
<dbReference type="CDD" id="cd01221">
    <property type="entry name" value="PH_ephexin"/>
    <property type="match status" value="1"/>
</dbReference>
<dbReference type="InterPro" id="IPR001452">
    <property type="entry name" value="SH3_domain"/>
</dbReference>
<feature type="domain" description="DH" evidence="6">
    <location>
        <begin position="410"/>
        <end position="594"/>
    </location>
</feature>
<dbReference type="PROSITE" id="PS50002">
    <property type="entry name" value="SH3"/>
    <property type="match status" value="1"/>
</dbReference>
<dbReference type="GO" id="GO:0005085">
    <property type="term" value="F:guanyl-nucleotide exchange factor activity"/>
    <property type="evidence" value="ECO:0007669"/>
    <property type="project" value="UniProtKB-KW"/>
</dbReference>
<dbReference type="InterPro" id="IPR035899">
    <property type="entry name" value="DBL_dom_sf"/>
</dbReference>
<dbReference type="PROSITE" id="PS50404">
    <property type="entry name" value="GST_NTER"/>
    <property type="match status" value="1"/>
</dbReference>
<dbReference type="AlphaFoldDB" id="A0A8X7X8Z2"/>
<dbReference type="Gene3D" id="1.20.900.10">
    <property type="entry name" value="Dbl homology (DH) domain"/>
    <property type="match status" value="1"/>
</dbReference>
<dbReference type="SUPFAM" id="SSF50044">
    <property type="entry name" value="SH3-domain"/>
    <property type="match status" value="1"/>
</dbReference>
<feature type="domain" description="GST N-terminal" evidence="7">
    <location>
        <begin position="1"/>
        <end position="37"/>
    </location>
</feature>
<dbReference type="Pfam" id="PF00018">
    <property type="entry name" value="SH3_1"/>
    <property type="match status" value="1"/>
</dbReference>
<dbReference type="Pfam" id="PF00621">
    <property type="entry name" value="RhoGEF"/>
    <property type="match status" value="1"/>
</dbReference>
<proteinExistence type="predicted"/>
<comment type="caution">
    <text evidence="8">The sequence shown here is derived from an EMBL/GenBank/DDBJ whole genome shotgun (WGS) entry which is preliminary data.</text>
</comment>
<dbReference type="InterPro" id="IPR047270">
    <property type="entry name" value="PH_ephexin"/>
</dbReference>
<dbReference type="InterPro" id="IPR004045">
    <property type="entry name" value="Glutathione_S-Trfase_N"/>
</dbReference>
<dbReference type="InterPro" id="IPR047271">
    <property type="entry name" value="Ephexin-like"/>
</dbReference>
<keyword evidence="2" id="KW-0344">Guanine-nucleotide releasing factor</keyword>
<dbReference type="Gene3D" id="2.30.30.40">
    <property type="entry name" value="SH3 Domains"/>
    <property type="match status" value="1"/>
</dbReference>
<dbReference type="PANTHER" id="PTHR12845:SF8">
    <property type="entry name" value="EPHEXIN-1"/>
    <property type="match status" value="1"/>
</dbReference>
<dbReference type="PROSITE" id="PS50010">
    <property type="entry name" value="DH_2"/>
    <property type="match status" value="1"/>
</dbReference>
<evidence type="ECO:0000256" key="3">
    <source>
        <dbReference type="PROSITE-ProRule" id="PRU00192"/>
    </source>
</evidence>
<dbReference type="SMART" id="SM00326">
    <property type="entry name" value="SH3"/>
    <property type="match status" value="1"/>
</dbReference>
<evidence type="ECO:0000259" key="6">
    <source>
        <dbReference type="PROSITE" id="PS50010"/>
    </source>
</evidence>
<dbReference type="SUPFAM" id="SSF50729">
    <property type="entry name" value="PH domain-like"/>
    <property type="match status" value="1"/>
</dbReference>
<dbReference type="InterPro" id="IPR000219">
    <property type="entry name" value="DH_dom"/>
</dbReference>
<evidence type="ECO:0000313" key="8">
    <source>
        <dbReference type="EMBL" id="KAG2463418.1"/>
    </source>
</evidence>
<feature type="domain" description="SH3" evidence="4">
    <location>
        <begin position="749"/>
        <end position="810"/>
    </location>
</feature>